<dbReference type="Ensembl" id="ENSXETT00000117803">
    <property type="protein sequence ID" value="ENSXETP00000115101"/>
    <property type="gene ID" value="ENSXETG00000014798"/>
</dbReference>
<evidence type="ECO:0000256" key="9">
    <source>
        <dbReference type="ARBA" id="ARBA00023180"/>
    </source>
</evidence>
<proteinExistence type="inferred from homology"/>
<reference evidence="16" key="3">
    <citation type="submission" date="2025-04" db="UniProtKB">
        <authorList>
            <consortium name="RefSeq"/>
        </authorList>
    </citation>
    <scope>IDENTIFICATION</scope>
    <source>
        <strain evidence="16">Nigerian</strain>
        <tissue evidence="16">Liver and blood</tissue>
    </source>
</reference>
<feature type="signal peptide" evidence="12">
    <location>
        <begin position="1"/>
        <end position="23"/>
    </location>
</feature>
<keyword evidence="3 11" id="KW-0808">Transferase</keyword>
<dbReference type="Gene3D" id="3.40.50.300">
    <property type="entry name" value="P-loop containing nucleotide triphosphate hydrolases"/>
    <property type="match status" value="1"/>
</dbReference>
<dbReference type="GO" id="GO:0006044">
    <property type="term" value="P:N-acetylglucosamine metabolic process"/>
    <property type="evidence" value="ECO:0000318"/>
    <property type="project" value="GO_Central"/>
</dbReference>
<evidence type="ECO:0000259" key="13">
    <source>
        <dbReference type="Pfam" id="PF00685"/>
    </source>
</evidence>
<keyword evidence="5" id="KW-0735">Signal-anchor</keyword>
<dbReference type="GO" id="GO:0005975">
    <property type="term" value="P:carbohydrate metabolic process"/>
    <property type="evidence" value="ECO:0007669"/>
    <property type="project" value="InterPro"/>
</dbReference>
<protein>
    <recommendedName>
        <fullName evidence="11">Sulfotransferase</fullName>
        <ecNumber evidence="11">2.8.2.-</ecNumber>
    </recommendedName>
</protein>
<dbReference type="OMA" id="TCKDMVA"/>
<dbReference type="PIRSF" id="PIRSF005883">
    <property type="entry name" value="Carbohydrate_sulfotransferase"/>
    <property type="match status" value="1"/>
</dbReference>
<feature type="domain" description="Sulfotransferase" evidence="13">
    <location>
        <begin position="67"/>
        <end position="383"/>
    </location>
</feature>
<comment type="similarity">
    <text evidence="2">Belongs to the sulfotransferase 1 family. Gal/GlcNAc/GalNAc subfamily.</text>
</comment>
<dbReference type="Bgee" id="ENSXETG00000014798">
    <property type="expression patterns" value="Expressed in brain and 1 other cell type or tissue"/>
</dbReference>
<evidence type="ECO:0000313" key="16">
    <source>
        <dbReference type="RefSeq" id="XP_002942247.1"/>
    </source>
</evidence>
<dbReference type="Xenbase" id="XB-GENE-29078027">
    <property type="gene designation" value="chst1l"/>
</dbReference>
<dbReference type="InterPro" id="IPR000863">
    <property type="entry name" value="Sulfotransferase_dom"/>
</dbReference>
<evidence type="ECO:0000256" key="7">
    <source>
        <dbReference type="ARBA" id="ARBA00023034"/>
    </source>
</evidence>
<dbReference type="GeneID" id="100485856"/>
<keyword evidence="6" id="KW-1133">Transmembrane helix</keyword>
<name>A0A803K452_XENTR</name>
<dbReference type="GO" id="GO:0006790">
    <property type="term" value="P:sulfur compound metabolic process"/>
    <property type="evidence" value="ECO:0000318"/>
    <property type="project" value="GO_Central"/>
</dbReference>
<keyword evidence="12" id="KW-0732">Signal</keyword>
<dbReference type="CTD" id="100485856"/>
<dbReference type="SUPFAM" id="SSF52540">
    <property type="entry name" value="P-loop containing nucleoside triphosphate hydrolases"/>
    <property type="match status" value="1"/>
</dbReference>
<dbReference type="KEGG" id="xtr:100485856"/>
<dbReference type="PANTHER" id="PTHR10704">
    <property type="entry name" value="CARBOHYDRATE SULFOTRANSFERASE"/>
    <property type="match status" value="1"/>
</dbReference>
<dbReference type="PANTHER" id="PTHR10704:SF66">
    <property type="entry name" value="SULFOTRANSFERASE"/>
    <property type="match status" value="1"/>
</dbReference>
<dbReference type="RefSeq" id="XP_002942247.1">
    <property type="nucleotide sequence ID" value="XM_002942201.5"/>
</dbReference>
<keyword evidence="8" id="KW-0472">Membrane</keyword>
<reference evidence="14" key="1">
    <citation type="journal article" date="2010" name="Science">
        <title>The genome of the Western clawed frog Xenopus tropicalis.</title>
        <authorList>
            <person name="Hellsten U."/>
            <person name="Harland R.M."/>
            <person name="Gilchrist M.J."/>
            <person name="Hendrix D."/>
            <person name="Jurka J."/>
            <person name="Kapitonov V."/>
            <person name="Ovcharenko I."/>
            <person name="Putnam N.H."/>
            <person name="Shu S."/>
            <person name="Taher L."/>
            <person name="Blitz I.L."/>
            <person name="Blumberg B."/>
            <person name="Dichmann D.S."/>
            <person name="Dubchak I."/>
            <person name="Amaya E."/>
            <person name="Detter J.C."/>
            <person name="Fletcher R."/>
            <person name="Gerhard D.S."/>
            <person name="Goodstein D."/>
            <person name="Graves T."/>
            <person name="Grigoriev I.V."/>
            <person name="Grimwood J."/>
            <person name="Kawashima T."/>
            <person name="Lindquist E."/>
            <person name="Lucas S.M."/>
            <person name="Mead P.E."/>
            <person name="Mitros T."/>
            <person name="Ogino H."/>
            <person name="Ohta Y."/>
            <person name="Poliakov A.V."/>
            <person name="Pollet N."/>
            <person name="Robert J."/>
            <person name="Salamov A."/>
            <person name="Sater A.K."/>
            <person name="Schmutz J."/>
            <person name="Terry A."/>
            <person name="Vize P.D."/>
            <person name="Warren W.C."/>
            <person name="Wells D."/>
            <person name="Wills A."/>
            <person name="Wilson R.K."/>
            <person name="Zimmerman L.B."/>
            <person name="Zorn A.M."/>
            <person name="Grainger R."/>
            <person name="Grammer T."/>
            <person name="Khokha M.K."/>
            <person name="Richardson P.M."/>
            <person name="Rokhsar D.S."/>
        </authorList>
    </citation>
    <scope>NUCLEOTIDE SEQUENCE [LARGE SCALE GENOMIC DNA]</scope>
    <source>
        <strain evidence="14">Nigerian</strain>
    </source>
</reference>
<dbReference type="InterPro" id="IPR027417">
    <property type="entry name" value="P-loop_NTPase"/>
</dbReference>
<evidence type="ECO:0000256" key="1">
    <source>
        <dbReference type="ARBA" id="ARBA00004323"/>
    </source>
</evidence>
<evidence type="ECO:0000256" key="8">
    <source>
        <dbReference type="ARBA" id="ARBA00023136"/>
    </source>
</evidence>
<keyword evidence="9" id="KW-0325">Glycoprotein</keyword>
<keyword evidence="15" id="KW-1185">Reference proteome</keyword>
<feature type="chain" id="PRO_5044663049" description="Sulfotransferase" evidence="12">
    <location>
        <begin position="24"/>
        <end position="414"/>
    </location>
</feature>
<dbReference type="GeneTree" id="ENSGT00940000164185"/>
<evidence type="ECO:0000256" key="11">
    <source>
        <dbReference type="RuleBase" id="RU361155"/>
    </source>
</evidence>
<sequence length="414" mass="47700">MECSWKVVVLLVFASLGIQYTAIKSLRTAFKSPCQVMGAESRCLQRDVRDNASRLLCEDLGQQESRKHIILLATTRSGSSFLGQIFNQNPDIFYLYEPLYHVQRAFTNSSARMQKQIDRRSLLGAYRDLLHNLYNCDFYFLENYLRPAPKDHETTSFFRRGASNALCLPPVCEQLHPIEEHLCAKKCRTVNLTLVSKSCHQYKHMAIKTVRIPEINDIRTLVEDPRLNLKVIHLVRDPRGILASRINTFTDLYRAWKIWNSSGRKPHHVDLSQITTTCTDLINSVETGFSRPSWLKGKYMLVRYEDLARDPIRKAKEMYEFVGLGWKNNVQKWIEQNTNGNGVPLGNFKFTTSRNAAETAENWRLHLCLDIVLALQNMCNVTLSLLGYQSVDSTPQLKNLSHTLVEPRIFLPFT</sequence>
<evidence type="ECO:0000313" key="17">
    <source>
        <dbReference type="Xenbase" id="XB-GENE-29078027"/>
    </source>
</evidence>
<keyword evidence="7" id="KW-0333">Golgi apparatus</keyword>
<keyword evidence="10" id="KW-0119">Carbohydrate metabolism</keyword>
<reference evidence="14" key="2">
    <citation type="submission" date="2021-03" db="UniProtKB">
        <authorList>
            <consortium name="Ensembl"/>
        </authorList>
    </citation>
    <scope>IDENTIFICATION</scope>
</reference>
<accession>A0A803K452</accession>
<evidence type="ECO:0000256" key="4">
    <source>
        <dbReference type="ARBA" id="ARBA00022692"/>
    </source>
</evidence>
<dbReference type="Pfam" id="PF00685">
    <property type="entry name" value="Sulfotransfer_1"/>
    <property type="match status" value="1"/>
</dbReference>
<dbReference type="GO" id="GO:0000139">
    <property type="term" value="C:Golgi membrane"/>
    <property type="evidence" value="ECO:0007669"/>
    <property type="project" value="UniProtKB-SubCell"/>
</dbReference>
<dbReference type="GO" id="GO:0001517">
    <property type="term" value="F:N-acetylglucosamine 6-O-sulfotransferase activity"/>
    <property type="evidence" value="ECO:0000318"/>
    <property type="project" value="GO_Central"/>
</dbReference>
<dbReference type="InterPro" id="IPR051135">
    <property type="entry name" value="Gal/GlcNAc/GalNAc_ST"/>
</dbReference>
<evidence type="ECO:0000256" key="12">
    <source>
        <dbReference type="SAM" id="SignalP"/>
    </source>
</evidence>
<keyword evidence="4" id="KW-0812">Transmembrane</keyword>
<comment type="subcellular location">
    <subcellularLocation>
        <location evidence="1">Golgi apparatus membrane</location>
        <topology evidence="1">Single-pass type II membrane protein</topology>
    </subcellularLocation>
</comment>
<evidence type="ECO:0000256" key="5">
    <source>
        <dbReference type="ARBA" id="ARBA00022968"/>
    </source>
</evidence>
<dbReference type="AGR" id="Xenbase:XB-GENE-29078027"/>
<gene>
    <name evidence="17" type="primary">chst1l</name>
    <name evidence="14 16" type="synonym">LOC100485856</name>
</gene>
<organism evidence="14">
    <name type="scientific">Xenopus tropicalis</name>
    <name type="common">Western clawed frog</name>
    <name type="synonym">Silurana tropicalis</name>
    <dbReference type="NCBI Taxonomy" id="8364"/>
    <lineage>
        <taxon>Eukaryota</taxon>
        <taxon>Metazoa</taxon>
        <taxon>Chordata</taxon>
        <taxon>Craniata</taxon>
        <taxon>Vertebrata</taxon>
        <taxon>Euteleostomi</taxon>
        <taxon>Amphibia</taxon>
        <taxon>Batrachia</taxon>
        <taxon>Anura</taxon>
        <taxon>Pipoidea</taxon>
        <taxon>Pipidae</taxon>
        <taxon>Xenopodinae</taxon>
        <taxon>Xenopus</taxon>
        <taxon>Silurana</taxon>
    </lineage>
</organism>
<dbReference type="InterPro" id="IPR016469">
    <property type="entry name" value="Carbohydrate_sulfotransferase"/>
</dbReference>
<evidence type="ECO:0000313" key="14">
    <source>
        <dbReference type="Ensembl" id="ENSXETP00000115101"/>
    </source>
</evidence>
<dbReference type="OrthoDB" id="6138663at2759"/>
<evidence type="ECO:0000256" key="2">
    <source>
        <dbReference type="ARBA" id="ARBA00005530"/>
    </source>
</evidence>
<dbReference type="EC" id="2.8.2.-" evidence="11"/>
<evidence type="ECO:0000256" key="10">
    <source>
        <dbReference type="ARBA" id="ARBA00023277"/>
    </source>
</evidence>
<evidence type="ECO:0000256" key="3">
    <source>
        <dbReference type="ARBA" id="ARBA00022679"/>
    </source>
</evidence>
<dbReference type="AlphaFoldDB" id="A0A803K452"/>
<evidence type="ECO:0000313" key="15">
    <source>
        <dbReference type="Proteomes" id="UP000008143"/>
    </source>
</evidence>
<dbReference type="Proteomes" id="UP000008143">
    <property type="component" value="Chromosome 3"/>
</dbReference>
<evidence type="ECO:0000256" key="6">
    <source>
        <dbReference type="ARBA" id="ARBA00022989"/>
    </source>
</evidence>